<comment type="caution">
    <text evidence="2">The sequence shown here is derived from an EMBL/GenBank/DDBJ whole genome shotgun (WGS) entry which is preliminary data.</text>
</comment>
<name>A0ABP8ZNI4_9ACTN</name>
<feature type="compositionally biased region" description="Polar residues" evidence="1">
    <location>
        <begin position="135"/>
        <end position="147"/>
    </location>
</feature>
<organism evidence="2 3">
    <name type="scientific">Nocardioides endophyticus</name>
    <dbReference type="NCBI Taxonomy" id="1353775"/>
    <lineage>
        <taxon>Bacteria</taxon>
        <taxon>Bacillati</taxon>
        <taxon>Actinomycetota</taxon>
        <taxon>Actinomycetes</taxon>
        <taxon>Propionibacteriales</taxon>
        <taxon>Nocardioidaceae</taxon>
        <taxon>Nocardioides</taxon>
    </lineage>
</organism>
<evidence type="ECO:0008006" key="4">
    <source>
        <dbReference type="Google" id="ProtNLM"/>
    </source>
</evidence>
<keyword evidence="3" id="KW-1185">Reference proteome</keyword>
<reference evidence="3" key="1">
    <citation type="journal article" date="2019" name="Int. J. Syst. Evol. Microbiol.">
        <title>The Global Catalogue of Microorganisms (GCM) 10K type strain sequencing project: providing services to taxonomists for standard genome sequencing and annotation.</title>
        <authorList>
            <consortium name="The Broad Institute Genomics Platform"/>
            <consortium name="The Broad Institute Genome Sequencing Center for Infectious Disease"/>
            <person name="Wu L."/>
            <person name="Ma J."/>
        </authorList>
    </citation>
    <scope>NUCLEOTIDE SEQUENCE [LARGE SCALE GENOMIC DNA]</scope>
    <source>
        <strain evidence="3">JCM 18532</strain>
    </source>
</reference>
<evidence type="ECO:0000313" key="2">
    <source>
        <dbReference type="EMBL" id="GAA4760687.1"/>
    </source>
</evidence>
<evidence type="ECO:0000256" key="1">
    <source>
        <dbReference type="SAM" id="MobiDB-lite"/>
    </source>
</evidence>
<dbReference type="EMBL" id="BAABKN010000042">
    <property type="protein sequence ID" value="GAA4760687.1"/>
    <property type="molecule type" value="Genomic_DNA"/>
</dbReference>
<protein>
    <recommendedName>
        <fullName evidence="4">Condensation domain-containing protein</fullName>
    </recommendedName>
</protein>
<feature type="region of interest" description="Disordered" evidence="1">
    <location>
        <begin position="181"/>
        <end position="201"/>
    </location>
</feature>
<feature type="region of interest" description="Disordered" evidence="1">
    <location>
        <begin position="1"/>
        <end position="23"/>
    </location>
</feature>
<feature type="region of interest" description="Disordered" evidence="1">
    <location>
        <begin position="132"/>
        <end position="168"/>
    </location>
</feature>
<evidence type="ECO:0000313" key="3">
    <source>
        <dbReference type="Proteomes" id="UP001499882"/>
    </source>
</evidence>
<sequence length="201" mass="21223">MSGRRACGSRGSPSPATGELRSVPDPQLHALEVAFYRADAGEPPLTGHLVSLALLSAVRGGHRVPLSPSRQLLASRLGLRLPHHLLGRVYDTTLGDTVTDVQSVTSTVRQRFADGAGLADLFLTFYGRRSPRPVASTTRGPGWSSTGVPDRHRDPSLTRRTGGISPPPPYPVACCAHATGYGGGVGPGPTRHGVRRLADDR</sequence>
<accession>A0ABP8ZNI4</accession>
<proteinExistence type="predicted"/>
<gene>
    <name evidence="2" type="ORF">GCM10023350_53800</name>
</gene>
<dbReference type="Proteomes" id="UP001499882">
    <property type="component" value="Unassembled WGS sequence"/>
</dbReference>